<feature type="domain" description="Helicase XPB/Ssl2 N-terminal" evidence="1">
    <location>
        <begin position="309"/>
        <end position="426"/>
    </location>
</feature>
<protein>
    <recommendedName>
        <fullName evidence="1">Helicase XPB/Ssl2 N-terminal domain-containing protein</fullName>
    </recommendedName>
</protein>
<dbReference type="InterPro" id="IPR032830">
    <property type="entry name" value="XPB/Ssl2_N"/>
</dbReference>
<evidence type="ECO:0000313" key="3">
    <source>
        <dbReference type="Proteomes" id="UP000309676"/>
    </source>
</evidence>
<dbReference type="OrthoDB" id="2987331at2"/>
<dbReference type="EMBL" id="VCIW01000018">
    <property type="protein sequence ID" value="TLS49937.1"/>
    <property type="molecule type" value="Genomic_DNA"/>
</dbReference>
<name>A0A5R9G0U1_9BACL</name>
<gene>
    <name evidence="2" type="ORF">FE782_23350</name>
</gene>
<dbReference type="Pfam" id="PF13625">
    <property type="entry name" value="Helicase_C_3"/>
    <property type="match status" value="1"/>
</dbReference>
<evidence type="ECO:0000313" key="2">
    <source>
        <dbReference type="EMBL" id="TLS49937.1"/>
    </source>
</evidence>
<reference evidence="2 3" key="1">
    <citation type="submission" date="2019-05" db="EMBL/GenBank/DDBJ databases">
        <authorList>
            <person name="Narsing Rao M.P."/>
            <person name="Li W.J."/>
        </authorList>
    </citation>
    <scope>NUCLEOTIDE SEQUENCE [LARGE SCALE GENOMIC DNA]</scope>
    <source>
        <strain evidence="2 3">SYSU_K30003</strain>
    </source>
</reference>
<evidence type="ECO:0000259" key="1">
    <source>
        <dbReference type="Pfam" id="PF13625"/>
    </source>
</evidence>
<sequence>MNELTTVERKTLEMIVLRFGEEPFGAEALERAFPGRVSGFEAELGLERLRARGIVETRRKAWGETIHALAPGLFADWQGYYLPAVGEPCQLDDAAVEPNYEPKAGFAKLLLFFLADVANVGIGLTQKGTFAKKDAMRLASRIDVAEEALAGLDIAYLHQDKLGKPLAVLYDAALRLGLVRNGASALELDRERVDAWLAKPLPDIEGELRALWWDVYTPTDVWLQHGGAALRRMTPGRWYAVDRVADGLLAAGVPTGGRTEDEAREALSRYWLRPLAAFGFAELGSTSEGLAARMTAPLDVDEEETGWYAQPDFELIVPPTAPFRARWELEACAEYAGGDAVDRYRITKASWERALGSGRDAEALLEVVRSGARYGVPEPVEAALRQWSAAYGALTLEDVTLLRCRNAEDAAYLKSEPSLSECFVAHIGELDFIVRRSMTKTLADALKRQGFSLRAGGPAAEAASSAEDAGEAPARGRAAAPAASAGGIVHSRRNAALFPLDPAPSGTKPLRERLSAAPQAWLRSMRKYHASTVRDLMETAIDARTSVRLVMDGREVELVPKRVTPVGADWIVQGYIDGEEATVASSACGEAQLLVPEQA</sequence>
<keyword evidence="3" id="KW-1185">Reference proteome</keyword>
<proteinExistence type="predicted"/>
<comment type="caution">
    <text evidence="2">The sequence shown here is derived from an EMBL/GenBank/DDBJ whole genome shotgun (WGS) entry which is preliminary data.</text>
</comment>
<organism evidence="2 3">
    <name type="scientific">Paenibacillus antri</name>
    <dbReference type="NCBI Taxonomy" id="2582848"/>
    <lineage>
        <taxon>Bacteria</taxon>
        <taxon>Bacillati</taxon>
        <taxon>Bacillota</taxon>
        <taxon>Bacilli</taxon>
        <taxon>Bacillales</taxon>
        <taxon>Paenibacillaceae</taxon>
        <taxon>Paenibacillus</taxon>
    </lineage>
</organism>
<dbReference type="Proteomes" id="UP000309676">
    <property type="component" value="Unassembled WGS sequence"/>
</dbReference>
<dbReference type="RefSeq" id="WP_138196758.1">
    <property type="nucleotide sequence ID" value="NZ_VCIW01000018.1"/>
</dbReference>
<dbReference type="AlphaFoldDB" id="A0A5R9G0U1"/>
<accession>A0A5R9G0U1</accession>